<gene>
    <name evidence="1" type="ORF">HNP76_000841</name>
</gene>
<organism evidence="1 2">
    <name type="scientific">Treponema ruminis</name>
    <dbReference type="NCBI Taxonomy" id="744515"/>
    <lineage>
        <taxon>Bacteria</taxon>
        <taxon>Pseudomonadati</taxon>
        <taxon>Spirochaetota</taxon>
        <taxon>Spirochaetia</taxon>
        <taxon>Spirochaetales</taxon>
        <taxon>Treponemataceae</taxon>
        <taxon>Treponema</taxon>
    </lineage>
</organism>
<sequence>MTETFSNWTEYDAWLIQHYEEFAMTKVDEIDGKVVVEYMPKAEWEKQERAAGRM</sequence>
<dbReference type="EMBL" id="JACHFQ010000002">
    <property type="protein sequence ID" value="MBB5225497.1"/>
    <property type="molecule type" value="Genomic_DNA"/>
</dbReference>
<proteinExistence type="predicted"/>
<dbReference type="Proteomes" id="UP000518887">
    <property type="component" value="Unassembled WGS sequence"/>
</dbReference>
<evidence type="ECO:0000313" key="2">
    <source>
        <dbReference type="Proteomes" id="UP000518887"/>
    </source>
</evidence>
<reference evidence="1 2" key="1">
    <citation type="submission" date="2020-08" db="EMBL/GenBank/DDBJ databases">
        <title>Genomic Encyclopedia of Type Strains, Phase IV (KMG-IV): sequencing the most valuable type-strain genomes for metagenomic binning, comparative biology and taxonomic classification.</title>
        <authorList>
            <person name="Goeker M."/>
        </authorList>
    </citation>
    <scope>NUCLEOTIDE SEQUENCE [LARGE SCALE GENOMIC DNA]</scope>
    <source>
        <strain evidence="1 2">DSM 103462</strain>
    </source>
</reference>
<name>A0A7W8LLH9_9SPIR</name>
<comment type="caution">
    <text evidence="1">The sequence shown here is derived from an EMBL/GenBank/DDBJ whole genome shotgun (WGS) entry which is preliminary data.</text>
</comment>
<keyword evidence="2" id="KW-1185">Reference proteome</keyword>
<dbReference type="AlphaFoldDB" id="A0A7W8LLH9"/>
<evidence type="ECO:0000313" key="1">
    <source>
        <dbReference type="EMBL" id="MBB5225497.1"/>
    </source>
</evidence>
<accession>A0A7W8LLH9</accession>
<dbReference type="RefSeq" id="WP_184657828.1">
    <property type="nucleotide sequence ID" value="NZ_CP031518.1"/>
</dbReference>
<protein>
    <submittedName>
        <fullName evidence="1">Uncharacterized protein</fullName>
    </submittedName>
</protein>